<comment type="function">
    <text evidence="3">Required for the function of coenzyme Q in the respiratory chain. May serve as a chaperone or may be involved in the transport of Q6 from its site of synthesis to the catalytic sites of the respiratory complexes.</text>
</comment>
<dbReference type="GO" id="GO:0045333">
    <property type="term" value="P:cellular respiration"/>
    <property type="evidence" value="ECO:0007669"/>
    <property type="project" value="InterPro"/>
</dbReference>
<comment type="subunit">
    <text evidence="2">Interacts with coenzyme Q.</text>
</comment>
<comment type="similarity">
    <text evidence="1">Belongs to the COQ10 family.</text>
</comment>
<evidence type="ECO:0000256" key="3">
    <source>
        <dbReference type="ARBA" id="ARBA00024947"/>
    </source>
</evidence>
<dbReference type="EMBL" id="BTGC01000001">
    <property type="protein sequence ID" value="GMM49122.1"/>
    <property type="molecule type" value="Genomic_DNA"/>
</dbReference>
<reference evidence="5 6" key="1">
    <citation type="journal article" date="2023" name="Elife">
        <title>Identification of key yeast species and microbe-microbe interactions impacting larval growth of Drosophila in the wild.</title>
        <authorList>
            <person name="Mure A."/>
            <person name="Sugiura Y."/>
            <person name="Maeda R."/>
            <person name="Honda K."/>
            <person name="Sakurai N."/>
            <person name="Takahashi Y."/>
            <person name="Watada M."/>
            <person name="Katoh T."/>
            <person name="Gotoh A."/>
            <person name="Gotoh Y."/>
            <person name="Taniguchi I."/>
            <person name="Nakamura K."/>
            <person name="Hayashi T."/>
            <person name="Katayama T."/>
            <person name="Uemura T."/>
            <person name="Hattori Y."/>
        </authorList>
    </citation>
    <scope>NUCLEOTIDE SEQUENCE [LARGE SCALE GENOMIC DNA]</scope>
    <source>
        <strain evidence="5 6">SB-73</strain>
    </source>
</reference>
<evidence type="ECO:0000256" key="1">
    <source>
        <dbReference type="ARBA" id="ARBA00006885"/>
    </source>
</evidence>
<dbReference type="InterPro" id="IPR005031">
    <property type="entry name" value="COQ10_START"/>
</dbReference>
<dbReference type="Proteomes" id="UP001362899">
    <property type="component" value="Unassembled WGS sequence"/>
</dbReference>
<evidence type="ECO:0000259" key="4">
    <source>
        <dbReference type="Pfam" id="PF03364"/>
    </source>
</evidence>
<dbReference type="GO" id="GO:0005739">
    <property type="term" value="C:mitochondrion"/>
    <property type="evidence" value="ECO:0007669"/>
    <property type="project" value="TreeGrafter"/>
</dbReference>
<dbReference type="PANTHER" id="PTHR12901:SF10">
    <property type="entry name" value="COENZYME Q-BINDING PROTEIN COQ10, MITOCHONDRIAL"/>
    <property type="match status" value="1"/>
</dbReference>
<evidence type="ECO:0000313" key="5">
    <source>
        <dbReference type="EMBL" id="GMM49122.1"/>
    </source>
</evidence>
<dbReference type="Pfam" id="PF03364">
    <property type="entry name" value="Polyketide_cyc"/>
    <property type="match status" value="1"/>
</dbReference>
<evidence type="ECO:0000313" key="6">
    <source>
        <dbReference type="Proteomes" id="UP001362899"/>
    </source>
</evidence>
<proteinExistence type="inferred from homology"/>
<dbReference type="PANTHER" id="PTHR12901">
    <property type="entry name" value="SPERM PROTEIN HOMOLOG"/>
    <property type="match status" value="1"/>
</dbReference>
<gene>
    <name evidence="5" type="ORF">DASB73_000800</name>
</gene>
<protein>
    <recommendedName>
        <fullName evidence="4">Coenzyme Q-binding protein COQ10 START domain-containing protein</fullName>
    </recommendedName>
</protein>
<dbReference type="SUPFAM" id="SSF55961">
    <property type="entry name" value="Bet v1-like"/>
    <property type="match status" value="1"/>
</dbReference>
<dbReference type="GO" id="GO:0048039">
    <property type="term" value="F:ubiquinone binding"/>
    <property type="evidence" value="ECO:0007669"/>
    <property type="project" value="InterPro"/>
</dbReference>
<evidence type="ECO:0000256" key="2">
    <source>
        <dbReference type="ARBA" id="ARBA00011814"/>
    </source>
</evidence>
<dbReference type="AlphaFoldDB" id="A0AAV5RDD2"/>
<accession>A0AAV5RDD2</accession>
<dbReference type="InterPro" id="IPR044996">
    <property type="entry name" value="COQ10-like"/>
</dbReference>
<feature type="domain" description="Coenzyme Q-binding protein COQ10 START" evidence="4">
    <location>
        <begin position="27"/>
        <end position="186"/>
    </location>
</feature>
<dbReference type="Gene3D" id="3.30.530.20">
    <property type="match status" value="1"/>
</dbReference>
<organism evidence="5 6">
    <name type="scientific">Starmerella bacillaris</name>
    <name type="common">Yeast</name>
    <name type="synonym">Candida zemplinina</name>
    <dbReference type="NCBI Taxonomy" id="1247836"/>
    <lineage>
        <taxon>Eukaryota</taxon>
        <taxon>Fungi</taxon>
        <taxon>Dikarya</taxon>
        <taxon>Ascomycota</taxon>
        <taxon>Saccharomycotina</taxon>
        <taxon>Dipodascomycetes</taxon>
        <taxon>Dipodascales</taxon>
        <taxon>Trichomonascaceae</taxon>
        <taxon>Starmerella</taxon>
    </lineage>
</organism>
<comment type="caution">
    <text evidence="5">The sequence shown here is derived from an EMBL/GenBank/DDBJ whole genome shotgun (WGS) entry which is preliminary data.</text>
</comment>
<keyword evidence="6" id="KW-1185">Reference proteome</keyword>
<dbReference type="InterPro" id="IPR023393">
    <property type="entry name" value="START-like_dom_sf"/>
</dbReference>
<sequence length="206" mass="23693">MLSSARYFHNSLNLNLQEYQINKTVRIPKSQMYDVIGDVEKYPEFVPYCTECIITDINNPINESVSPQSHLASKQDLSTSEGIDEFNAHKVGISKPKETKVLMKIKWNQYEDGFESHVLKTENEIHSWATNSDMFTELKCLWSVNEINTSNCNVGLRLIYNFQNPLYNYVSKGAGKFISKAMINAFLTRATKLHIDSQRKAQRNSQ</sequence>
<name>A0AAV5RDD2_STABA</name>